<feature type="compositionally biased region" description="Basic and acidic residues" evidence="1">
    <location>
        <begin position="188"/>
        <end position="199"/>
    </location>
</feature>
<feature type="compositionally biased region" description="Polar residues" evidence="1">
    <location>
        <begin position="143"/>
        <end position="159"/>
    </location>
</feature>
<organism evidence="2 3">
    <name type="scientific">Mollisia scopiformis</name>
    <name type="common">Conifer needle endophyte fungus</name>
    <name type="synonym">Phialocephala scopiformis</name>
    <dbReference type="NCBI Taxonomy" id="149040"/>
    <lineage>
        <taxon>Eukaryota</taxon>
        <taxon>Fungi</taxon>
        <taxon>Dikarya</taxon>
        <taxon>Ascomycota</taxon>
        <taxon>Pezizomycotina</taxon>
        <taxon>Leotiomycetes</taxon>
        <taxon>Helotiales</taxon>
        <taxon>Mollisiaceae</taxon>
        <taxon>Mollisia</taxon>
    </lineage>
</organism>
<dbReference type="EMBL" id="KQ947428">
    <property type="protein sequence ID" value="KUJ10660.1"/>
    <property type="molecule type" value="Genomic_DNA"/>
</dbReference>
<dbReference type="KEGG" id="psco:LY89DRAFT_723263"/>
<feature type="compositionally biased region" description="Polar residues" evidence="1">
    <location>
        <begin position="292"/>
        <end position="301"/>
    </location>
</feature>
<feature type="compositionally biased region" description="Polar residues" evidence="1">
    <location>
        <begin position="116"/>
        <end position="133"/>
    </location>
</feature>
<dbReference type="InParanoid" id="A0A194WRN6"/>
<evidence type="ECO:0000313" key="3">
    <source>
        <dbReference type="Proteomes" id="UP000070700"/>
    </source>
</evidence>
<dbReference type="GeneID" id="28828526"/>
<evidence type="ECO:0000313" key="2">
    <source>
        <dbReference type="EMBL" id="KUJ10660.1"/>
    </source>
</evidence>
<feature type="region of interest" description="Disordered" evidence="1">
    <location>
        <begin position="292"/>
        <end position="325"/>
    </location>
</feature>
<feature type="region of interest" description="Disordered" evidence="1">
    <location>
        <begin position="543"/>
        <end position="566"/>
    </location>
</feature>
<dbReference type="Proteomes" id="UP000070700">
    <property type="component" value="Unassembled WGS sequence"/>
</dbReference>
<evidence type="ECO:0008006" key="4">
    <source>
        <dbReference type="Google" id="ProtNLM"/>
    </source>
</evidence>
<feature type="compositionally biased region" description="Polar residues" evidence="1">
    <location>
        <begin position="451"/>
        <end position="460"/>
    </location>
</feature>
<feature type="region of interest" description="Disordered" evidence="1">
    <location>
        <begin position="116"/>
        <end position="211"/>
    </location>
</feature>
<proteinExistence type="predicted"/>
<keyword evidence="3" id="KW-1185">Reference proteome</keyword>
<dbReference type="RefSeq" id="XP_018065015.1">
    <property type="nucleotide sequence ID" value="XM_018218800.1"/>
</dbReference>
<dbReference type="AlphaFoldDB" id="A0A194WRN6"/>
<accession>A0A194WRN6</accession>
<feature type="compositionally biased region" description="Pro residues" evidence="1">
    <location>
        <begin position="491"/>
        <end position="505"/>
    </location>
</feature>
<reference evidence="2 3" key="1">
    <citation type="submission" date="2015-10" db="EMBL/GenBank/DDBJ databases">
        <title>Full genome of DAOMC 229536 Phialocephala scopiformis, a fungal endophyte of spruce producing the potent anti-insectan compound rugulosin.</title>
        <authorList>
            <consortium name="DOE Joint Genome Institute"/>
            <person name="Walker A.K."/>
            <person name="Frasz S.L."/>
            <person name="Seifert K.A."/>
            <person name="Miller J.D."/>
            <person name="Mondo S.J."/>
            <person name="Labutti K."/>
            <person name="Lipzen A."/>
            <person name="Dockter R."/>
            <person name="Kennedy M."/>
            <person name="Grigoriev I.V."/>
            <person name="Spatafora J.W."/>
        </authorList>
    </citation>
    <scope>NUCLEOTIDE SEQUENCE [LARGE SCALE GENOMIC DNA]</scope>
    <source>
        <strain evidence="2 3">CBS 120377</strain>
    </source>
</reference>
<gene>
    <name evidence="2" type="ORF">LY89DRAFT_723263</name>
</gene>
<name>A0A194WRN6_MOLSC</name>
<feature type="region of interest" description="Disordered" evidence="1">
    <location>
        <begin position="451"/>
        <end position="531"/>
    </location>
</feature>
<dbReference type="OrthoDB" id="5426191at2759"/>
<evidence type="ECO:0000256" key="1">
    <source>
        <dbReference type="SAM" id="MobiDB-lite"/>
    </source>
</evidence>
<protein>
    <recommendedName>
        <fullName evidence="4">Oxidoreductase-like protein</fullName>
    </recommendedName>
</protein>
<sequence>MAPYVEASSLSEITQLAGNPPKYPRNPMETKRQPLTLYIARVPGSRDIILTTLKPQLKNVTAEDVSASLYYLHLNTEDDIRFLQDDEGAGIITEEPEPVLEKPLPRKPLPETARSSLELNRSANTGAAPSPSASMPRRKPVTSIASFTEGRQQSSNSDVTIPRRPLGPRPFGTEVPVAKSVLPGVENVRPDSRSRRQDASLEETTGRVGNQSFSSVDHMVDEMNPNAFSITVIRRDPSSGAQWNVGTIYGQPVPGEAQHRRSKGSKKPYFDMSIQLTTPGYSQFRNVSATGNSADGMTEVSSPVGVSPRADISPVQPRSGSGFNRHLRMEGSSFWERSSMHKRAQSDFSGERAVPRGKDMSLDATTFGALNVSSNDSMSTGAVDSRSKGYIFESPWGGCCKFSTGSGGRTLKCKHSLPAPISAKTAGDFTSAPQPPSIVSELRFNLPSSGIFTPSTASDTTTKRSSIDSGRFNISKLGHMRNKLSPDKIRPPAPPPRPTLPPRPHPTSYAAMYPSDDEDRPPLPPRTLATSHLRPGYQQANSFLSTDTTQFEPDLSYSDEADDGDRLDLSIGREKAGGGNRGKRAKLGKLIVHDEGFKMLDLAVAANMGIWWSVWESENQ</sequence>